<reference evidence="2 4" key="2">
    <citation type="submission" date="2018-07" db="EMBL/GenBank/DDBJ databases">
        <title>Draft Genome Assemblies for Five Robust Yarrowia lipolytica Strains Exhibiting High Lipid Production and Pentose Sugar Utilization and Sugar Alcohol Secretion from Undetoxified Lignocellulosic Biomass Hydrolysates.</title>
        <authorList>
            <consortium name="DOE Joint Genome Institute"/>
            <person name="Walker C."/>
            <person name="Ryu S."/>
            <person name="Na H."/>
            <person name="Zane M."/>
            <person name="LaButti K."/>
            <person name="Lipzen A."/>
            <person name="Haridas S."/>
            <person name="Barry K."/>
            <person name="Grigoriev I.V."/>
            <person name="Quarterman J."/>
            <person name="Slininger P."/>
            <person name="Dien B."/>
            <person name="Trinh C.T."/>
        </authorList>
    </citation>
    <scope>NUCLEOTIDE SEQUENCE [LARGE SCALE GENOMIC DNA]</scope>
    <source>
        <strain evidence="2 4">YB392</strain>
    </source>
</reference>
<evidence type="ECO:0000313" key="2">
    <source>
        <dbReference type="EMBL" id="RDW24438.1"/>
    </source>
</evidence>
<sequence length="72" mass="7930">MAEFTSVGENTVSMVFENRCQCCYYTASALFALDCLFCRVSPLLLSIEFLTITECPLFGVGIAENLDTSTTK</sequence>
<reference evidence="1 3" key="1">
    <citation type="journal article" date="2016" name="PLoS ONE">
        <title>Sequence Assembly of Yarrowia lipolytica Strain W29/CLIB89 Shows Transposable Element Diversity.</title>
        <authorList>
            <person name="Magnan C."/>
            <person name="Yu J."/>
            <person name="Chang I."/>
            <person name="Jahn E."/>
            <person name="Kanomata Y."/>
            <person name="Wu J."/>
            <person name="Zeller M."/>
            <person name="Oakes M."/>
            <person name="Baldi P."/>
            <person name="Sandmeyer S."/>
        </authorList>
    </citation>
    <scope>NUCLEOTIDE SEQUENCE [LARGE SCALE GENOMIC DNA]</scope>
    <source>
        <strain evidence="1">CLIB89</strain>
        <strain evidence="3">CLIB89(W29)</strain>
    </source>
</reference>
<proteinExistence type="predicted"/>
<dbReference type="Proteomes" id="UP000256601">
    <property type="component" value="Unassembled WGS sequence"/>
</dbReference>
<organism evidence="1 3">
    <name type="scientific">Yarrowia lipolytica</name>
    <name type="common">Candida lipolytica</name>
    <dbReference type="NCBI Taxonomy" id="4952"/>
    <lineage>
        <taxon>Eukaryota</taxon>
        <taxon>Fungi</taxon>
        <taxon>Dikarya</taxon>
        <taxon>Ascomycota</taxon>
        <taxon>Saccharomycotina</taxon>
        <taxon>Dipodascomycetes</taxon>
        <taxon>Dipodascales</taxon>
        <taxon>Dipodascales incertae sedis</taxon>
        <taxon>Yarrowia</taxon>
    </lineage>
</organism>
<evidence type="ECO:0000313" key="1">
    <source>
        <dbReference type="EMBL" id="AOW03267.1"/>
    </source>
</evidence>
<dbReference type="AlphaFoldDB" id="A0A1D8NCC5"/>
<dbReference type="VEuPathDB" id="FungiDB:YALI1_C31163g"/>
<dbReference type="EMBL" id="KZ859034">
    <property type="protein sequence ID" value="RDW24438.1"/>
    <property type="molecule type" value="Genomic_DNA"/>
</dbReference>
<evidence type="ECO:0000313" key="3">
    <source>
        <dbReference type="Proteomes" id="UP000182444"/>
    </source>
</evidence>
<evidence type="ECO:0000313" key="4">
    <source>
        <dbReference type="Proteomes" id="UP000256601"/>
    </source>
</evidence>
<dbReference type="EMBL" id="CP017555">
    <property type="protein sequence ID" value="AOW03267.1"/>
    <property type="molecule type" value="Genomic_DNA"/>
</dbReference>
<gene>
    <name evidence="2" type="ORF">B0I71DRAFT_168049</name>
    <name evidence="1" type="ORF">YALI1_C31163g</name>
</gene>
<dbReference type="Proteomes" id="UP000182444">
    <property type="component" value="Chromosome 1C"/>
</dbReference>
<dbReference type="VEuPathDB" id="FungiDB:YALI0_C22638g"/>
<name>A0A1D8NCC5_YARLL</name>
<accession>A0A1D8NCC5</accession>
<protein>
    <submittedName>
        <fullName evidence="1">Uncharacterized protein</fullName>
    </submittedName>
</protein>